<keyword evidence="3" id="KW-1185">Reference proteome</keyword>
<comment type="caution">
    <text evidence="2">The sequence shown here is derived from an EMBL/GenBank/DDBJ whole genome shotgun (WGS) entry which is preliminary data.</text>
</comment>
<organism evidence="2 3">
    <name type="scientific">Nocardioides marmorisolisilvae</name>
    <dbReference type="NCBI Taxonomy" id="1542737"/>
    <lineage>
        <taxon>Bacteria</taxon>
        <taxon>Bacillati</taxon>
        <taxon>Actinomycetota</taxon>
        <taxon>Actinomycetes</taxon>
        <taxon>Propionibacteriales</taxon>
        <taxon>Nocardioidaceae</taxon>
        <taxon>Nocardioides</taxon>
    </lineage>
</organism>
<dbReference type="OrthoDB" id="3784097at2"/>
<evidence type="ECO:0000256" key="1">
    <source>
        <dbReference type="SAM" id="SignalP"/>
    </source>
</evidence>
<accession>A0A3N0DWC5</accession>
<evidence type="ECO:0000313" key="2">
    <source>
        <dbReference type="EMBL" id="RNL79909.1"/>
    </source>
</evidence>
<evidence type="ECO:0000313" key="3">
    <source>
        <dbReference type="Proteomes" id="UP000277094"/>
    </source>
</evidence>
<name>A0A3N0DWC5_9ACTN</name>
<dbReference type="Proteomes" id="UP000277094">
    <property type="component" value="Unassembled WGS sequence"/>
</dbReference>
<feature type="chain" id="PRO_5038906062" evidence="1">
    <location>
        <begin position="18"/>
        <end position="204"/>
    </location>
</feature>
<dbReference type="PROSITE" id="PS51257">
    <property type="entry name" value="PROKAR_LIPOPROTEIN"/>
    <property type="match status" value="1"/>
</dbReference>
<reference evidence="2 3" key="1">
    <citation type="submission" date="2018-11" db="EMBL/GenBank/DDBJ databases">
        <authorList>
            <person name="Li F."/>
        </authorList>
    </citation>
    <scope>NUCLEOTIDE SEQUENCE [LARGE SCALE GENOMIC DNA]</scope>
    <source>
        <strain evidence="2 3">KIS18-7</strain>
    </source>
</reference>
<dbReference type="RefSeq" id="WP_123234412.1">
    <property type="nucleotide sequence ID" value="NZ_RJSG01000002.1"/>
</dbReference>
<keyword evidence="1" id="KW-0732">Signal</keyword>
<sequence>MRRAHLLAIATVLVALALTGCSGGDDSPAAAPRTTPTAIEPVVLPTPASATPGLKIGPIVPGGFLPVRVGHRASEYTRAGYLEKDPTPPCEGPSWRWTSKVPRDLQVLADARGTIDYLGTTKPGLRTAEGVHVGSTYRALKAAYGSRLSPVLPDDYDGGWVNVRSGTRWIAFGLGKRAAIGESTVVRQIQVGAGRVLYAFQDAC</sequence>
<feature type="signal peptide" evidence="1">
    <location>
        <begin position="1"/>
        <end position="17"/>
    </location>
</feature>
<proteinExistence type="predicted"/>
<dbReference type="AlphaFoldDB" id="A0A3N0DWC5"/>
<gene>
    <name evidence="2" type="ORF">EFL95_13310</name>
</gene>
<dbReference type="EMBL" id="RJSG01000002">
    <property type="protein sequence ID" value="RNL79909.1"/>
    <property type="molecule type" value="Genomic_DNA"/>
</dbReference>
<protein>
    <submittedName>
        <fullName evidence="2">Uncharacterized protein</fullName>
    </submittedName>
</protein>